<accession>A0A0F4TWS1</accession>
<protein>
    <submittedName>
        <fullName evidence="2">Uncharacterized protein</fullName>
    </submittedName>
</protein>
<gene>
    <name evidence="2" type="ORF">VC34_01930</name>
</gene>
<feature type="transmembrane region" description="Helical" evidence="1">
    <location>
        <begin position="42"/>
        <end position="65"/>
    </location>
</feature>
<reference evidence="2 3" key="1">
    <citation type="submission" date="2015-03" db="EMBL/GenBank/DDBJ databases">
        <title>Comparative genomics of Pseudomonas insights into diversity of traits involved in vanlence and defense.</title>
        <authorList>
            <person name="Qin Y."/>
        </authorList>
    </citation>
    <scope>NUCLEOTIDE SEQUENCE [LARGE SCALE GENOMIC DNA]</scope>
    <source>
        <strain evidence="2 3">C3</strain>
    </source>
</reference>
<organism evidence="2 3">
    <name type="scientific">Pseudomonas fluorescens</name>
    <dbReference type="NCBI Taxonomy" id="294"/>
    <lineage>
        <taxon>Bacteria</taxon>
        <taxon>Pseudomonadati</taxon>
        <taxon>Pseudomonadota</taxon>
        <taxon>Gammaproteobacteria</taxon>
        <taxon>Pseudomonadales</taxon>
        <taxon>Pseudomonadaceae</taxon>
        <taxon>Pseudomonas</taxon>
    </lineage>
</organism>
<feature type="transmembrane region" description="Helical" evidence="1">
    <location>
        <begin position="94"/>
        <end position="115"/>
    </location>
</feature>
<keyword evidence="1" id="KW-0812">Transmembrane</keyword>
<dbReference type="Proteomes" id="UP000033500">
    <property type="component" value="Unassembled WGS sequence"/>
</dbReference>
<keyword evidence="1" id="KW-0472">Membrane</keyword>
<evidence type="ECO:0000256" key="1">
    <source>
        <dbReference type="SAM" id="Phobius"/>
    </source>
</evidence>
<dbReference type="EMBL" id="LACD01000002">
    <property type="protein sequence ID" value="KJZ48484.1"/>
    <property type="molecule type" value="Genomic_DNA"/>
</dbReference>
<sequence>MNSRIVIGLIVHASACLLYIVLNNYSVPIYKELVGGFTSRGVAIGMGMYFIFYFFAFLNFVLVFINKLSIKFGVALFMMLSILYYMFPQYPIRGMAYCALAGGLTISAILVTRAVDTAFTRWRMKKGVIKP</sequence>
<dbReference type="AlphaFoldDB" id="A0A0F4TWS1"/>
<evidence type="ECO:0000313" key="2">
    <source>
        <dbReference type="EMBL" id="KJZ48484.1"/>
    </source>
</evidence>
<feature type="transmembrane region" description="Helical" evidence="1">
    <location>
        <begin position="5"/>
        <end position="22"/>
    </location>
</feature>
<dbReference type="PATRIC" id="fig|294.131.peg.1493"/>
<feature type="transmembrane region" description="Helical" evidence="1">
    <location>
        <begin position="72"/>
        <end position="88"/>
    </location>
</feature>
<name>A0A0F4TWS1_PSEFL</name>
<dbReference type="RefSeq" id="WP_046045016.1">
    <property type="nucleotide sequence ID" value="NZ_LACD01000002.1"/>
</dbReference>
<proteinExistence type="predicted"/>
<keyword evidence="1" id="KW-1133">Transmembrane helix</keyword>
<evidence type="ECO:0000313" key="3">
    <source>
        <dbReference type="Proteomes" id="UP000033500"/>
    </source>
</evidence>
<comment type="caution">
    <text evidence="2">The sequence shown here is derived from an EMBL/GenBank/DDBJ whole genome shotgun (WGS) entry which is preliminary data.</text>
</comment>